<name>A0A0G4F2A0_VITBC</name>
<keyword evidence="4" id="KW-0862">Zinc</keyword>
<evidence type="ECO:0000313" key="10">
    <source>
        <dbReference type="EMBL" id="CEM06234.1"/>
    </source>
</evidence>
<dbReference type="GO" id="GO:0004089">
    <property type="term" value="F:carbonate dehydratase activity"/>
    <property type="evidence" value="ECO:0007669"/>
    <property type="project" value="UniProtKB-EC"/>
</dbReference>
<dbReference type="Proteomes" id="UP000041254">
    <property type="component" value="Unassembled WGS sequence"/>
</dbReference>
<evidence type="ECO:0000256" key="6">
    <source>
        <dbReference type="ARBA" id="ARBA00048348"/>
    </source>
</evidence>
<dbReference type="InterPro" id="IPR023561">
    <property type="entry name" value="Carbonic_anhydrase_a-class"/>
</dbReference>
<gene>
    <name evidence="10" type="ORF">Vbra_5576</name>
</gene>
<dbReference type="InterPro" id="IPR001148">
    <property type="entry name" value="CA_dom"/>
</dbReference>
<feature type="signal peptide" evidence="8">
    <location>
        <begin position="1"/>
        <end position="21"/>
    </location>
</feature>
<feature type="chain" id="PRO_5005188177" description="carbonic anhydrase" evidence="8">
    <location>
        <begin position="22"/>
        <end position="401"/>
    </location>
</feature>
<dbReference type="VEuPathDB" id="CryptoDB:Vbra_5576"/>
<dbReference type="Gene3D" id="3.10.200.10">
    <property type="entry name" value="Alpha carbonic anhydrase"/>
    <property type="match status" value="1"/>
</dbReference>
<protein>
    <recommendedName>
        <fullName evidence="2">carbonic anhydrase</fullName>
        <ecNumber evidence="2">4.2.1.1</ecNumber>
    </recommendedName>
</protein>
<dbReference type="SUPFAM" id="SSF51069">
    <property type="entry name" value="Carbonic anhydrase"/>
    <property type="match status" value="1"/>
</dbReference>
<keyword evidence="11" id="KW-1185">Reference proteome</keyword>
<evidence type="ECO:0000256" key="2">
    <source>
        <dbReference type="ARBA" id="ARBA00012925"/>
    </source>
</evidence>
<dbReference type="EMBL" id="CDMY01000366">
    <property type="protein sequence ID" value="CEM06234.1"/>
    <property type="molecule type" value="Genomic_DNA"/>
</dbReference>
<feature type="region of interest" description="Disordered" evidence="7">
    <location>
        <begin position="180"/>
        <end position="204"/>
    </location>
</feature>
<evidence type="ECO:0000256" key="5">
    <source>
        <dbReference type="ARBA" id="ARBA00023239"/>
    </source>
</evidence>
<dbReference type="EC" id="4.2.1.1" evidence="2"/>
<dbReference type="InterPro" id="IPR036398">
    <property type="entry name" value="CA_dom_sf"/>
</dbReference>
<evidence type="ECO:0000256" key="1">
    <source>
        <dbReference type="ARBA" id="ARBA00010718"/>
    </source>
</evidence>
<evidence type="ECO:0000256" key="7">
    <source>
        <dbReference type="SAM" id="MobiDB-lite"/>
    </source>
</evidence>
<evidence type="ECO:0000256" key="8">
    <source>
        <dbReference type="SAM" id="SignalP"/>
    </source>
</evidence>
<feature type="domain" description="Alpha-carbonic anhydrase" evidence="9">
    <location>
        <begin position="102"/>
        <end position="396"/>
    </location>
</feature>
<dbReference type="STRING" id="1169540.A0A0G4F2A0"/>
<evidence type="ECO:0000256" key="3">
    <source>
        <dbReference type="ARBA" id="ARBA00022723"/>
    </source>
</evidence>
<evidence type="ECO:0000259" key="9">
    <source>
        <dbReference type="PROSITE" id="PS51144"/>
    </source>
</evidence>
<keyword evidence="5" id="KW-0456">Lyase</keyword>
<dbReference type="SMART" id="SM01057">
    <property type="entry name" value="Carb_anhydrase"/>
    <property type="match status" value="1"/>
</dbReference>
<comment type="catalytic activity">
    <reaction evidence="6">
        <text>hydrogencarbonate + H(+) = CO2 + H2O</text>
        <dbReference type="Rhea" id="RHEA:10748"/>
        <dbReference type="ChEBI" id="CHEBI:15377"/>
        <dbReference type="ChEBI" id="CHEBI:15378"/>
        <dbReference type="ChEBI" id="CHEBI:16526"/>
        <dbReference type="ChEBI" id="CHEBI:17544"/>
        <dbReference type="EC" id="4.2.1.1"/>
    </reaction>
</comment>
<dbReference type="PANTHER" id="PTHR18952:SF265">
    <property type="entry name" value="CARBONIC ANHYDRASE"/>
    <property type="match status" value="1"/>
</dbReference>
<proteinExistence type="inferred from homology"/>
<reference evidence="10 11" key="1">
    <citation type="submission" date="2014-11" db="EMBL/GenBank/DDBJ databases">
        <authorList>
            <person name="Zhu J."/>
            <person name="Qi W."/>
            <person name="Song R."/>
        </authorList>
    </citation>
    <scope>NUCLEOTIDE SEQUENCE [LARGE SCALE GENOMIC DNA]</scope>
</reference>
<dbReference type="InParanoid" id="A0A0G4F2A0"/>
<evidence type="ECO:0000313" key="11">
    <source>
        <dbReference type="Proteomes" id="UP000041254"/>
    </source>
</evidence>
<comment type="similarity">
    <text evidence="1">Belongs to the alpha-carbonic anhydrase family.</text>
</comment>
<keyword evidence="3" id="KW-0479">Metal-binding</keyword>
<organism evidence="10 11">
    <name type="scientific">Vitrella brassicaformis (strain CCMP3155)</name>
    <dbReference type="NCBI Taxonomy" id="1169540"/>
    <lineage>
        <taxon>Eukaryota</taxon>
        <taxon>Sar</taxon>
        <taxon>Alveolata</taxon>
        <taxon>Colpodellida</taxon>
        <taxon>Vitrellaceae</taxon>
        <taxon>Vitrella</taxon>
    </lineage>
</organism>
<dbReference type="Pfam" id="PF00194">
    <property type="entry name" value="Carb_anhydrase"/>
    <property type="match status" value="1"/>
</dbReference>
<dbReference type="GO" id="GO:0008270">
    <property type="term" value="F:zinc ion binding"/>
    <property type="evidence" value="ECO:0007669"/>
    <property type="project" value="InterPro"/>
</dbReference>
<evidence type="ECO:0000256" key="4">
    <source>
        <dbReference type="ARBA" id="ARBA00022833"/>
    </source>
</evidence>
<dbReference type="PANTHER" id="PTHR18952">
    <property type="entry name" value="CARBONIC ANHYDRASE"/>
    <property type="match status" value="1"/>
</dbReference>
<dbReference type="OrthoDB" id="5986706at2759"/>
<dbReference type="PROSITE" id="PS51144">
    <property type="entry name" value="ALPHA_CA_2"/>
    <property type="match status" value="1"/>
</dbReference>
<dbReference type="PhylomeDB" id="A0A0G4F2A0"/>
<accession>A0A0G4F2A0</accession>
<dbReference type="AlphaFoldDB" id="A0A0G4F2A0"/>
<keyword evidence="8" id="KW-0732">Signal</keyword>
<dbReference type="InterPro" id="IPR041891">
    <property type="entry name" value="Alpha_CA_prokaryot-like"/>
</dbReference>
<dbReference type="CDD" id="cd03124">
    <property type="entry name" value="alpha_CA_prokaryotic_like"/>
    <property type="match status" value="1"/>
</dbReference>
<sequence length="401" mass="43523">MRLRHAVYLLSASILASALRAKPLIPCGLSTGARRAAHSRLSLTDGSIDDGVTFDELVDRQLSHIKRNTAGPPRKAAAEEPLGVPEDAAGQPCILTRDTPGLDYRYQGADWICGSCASRVRQSPISFPPTAPASPFSFKYGFRGPGPVVLRNTGFSIEVRRKETRTDAIPISFEDLPGGAPVAKGAKRATDDTEVPPPAPSSRLTPCAQVAADLQLMGGKFALDNIHFHGPAEHLFEGERHALEMHVVSQLVRPDPTAVIQPHYCVLAFTFIVGESNSFLEEIIKRGVPGVGGSLTFVPSADGFDIDRLVREKGRDGFYYYPGSLTVPPCLEAVEWLVARKPIEASASQLAVFLSEFTTNGRGNYRVVQNTKNSMLSQLCVMEGKPTKRRGVLQRLGIRRP</sequence>